<dbReference type="Pfam" id="PF04542">
    <property type="entry name" value="Sigma70_r2"/>
    <property type="match status" value="1"/>
</dbReference>
<evidence type="ECO:0000259" key="8">
    <source>
        <dbReference type="Pfam" id="PF08281"/>
    </source>
</evidence>
<keyword evidence="3 6" id="KW-0731">Sigma factor</keyword>
<evidence type="ECO:0000259" key="7">
    <source>
        <dbReference type="Pfam" id="PF04542"/>
    </source>
</evidence>
<dbReference type="InterPro" id="IPR014284">
    <property type="entry name" value="RNA_pol_sigma-70_dom"/>
</dbReference>
<gene>
    <name evidence="9" type="ORF">CWS20_09850</name>
</gene>
<dbReference type="GO" id="GO:0016987">
    <property type="term" value="F:sigma factor activity"/>
    <property type="evidence" value="ECO:0007669"/>
    <property type="project" value="UniProtKB-KW"/>
</dbReference>
<proteinExistence type="inferred from homology"/>
<dbReference type="Gene3D" id="1.10.10.10">
    <property type="entry name" value="Winged helix-like DNA-binding domain superfamily/Winged helix DNA-binding domain"/>
    <property type="match status" value="1"/>
</dbReference>
<keyword evidence="2 6" id="KW-0805">Transcription regulation</keyword>
<reference evidence="9 10" key="1">
    <citation type="journal article" date="2010" name="Int. J. Syst. Evol. Microbiol.">
        <title>Bacillus horneckiae sp. nov., isolated from a spacecraft-assembly clean room.</title>
        <authorList>
            <person name="Vaishampayan P."/>
            <person name="Probst A."/>
            <person name="Krishnamurthi S."/>
            <person name="Ghosh S."/>
            <person name="Osman S."/>
            <person name="McDowall A."/>
            <person name="Ruckmani A."/>
            <person name="Mayilraj S."/>
            <person name="Venkateswaran K."/>
        </authorList>
    </citation>
    <scope>NUCLEOTIDE SEQUENCE [LARGE SCALE GENOMIC DNA]</scope>
    <source>
        <strain evidence="10">1PO1SC</strain>
    </source>
</reference>
<dbReference type="EMBL" id="PISD01000019">
    <property type="protein sequence ID" value="PKG29061.1"/>
    <property type="molecule type" value="Genomic_DNA"/>
</dbReference>
<keyword evidence="10" id="KW-1185">Reference proteome</keyword>
<dbReference type="RefSeq" id="WP_083957407.1">
    <property type="nucleotide sequence ID" value="NZ_JARMMB010000010.1"/>
</dbReference>
<evidence type="ECO:0000256" key="4">
    <source>
        <dbReference type="ARBA" id="ARBA00023125"/>
    </source>
</evidence>
<dbReference type="GO" id="GO:0006352">
    <property type="term" value="P:DNA-templated transcription initiation"/>
    <property type="evidence" value="ECO:0007669"/>
    <property type="project" value="InterPro"/>
</dbReference>
<accession>A0A2N0ZHU6</accession>
<keyword evidence="5 6" id="KW-0804">Transcription</keyword>
<dbReference type="GO" id="GO:0006950">
    <property type="term" value="P:response to stress"/>
    <property type="evidence" value="ECO:0007669"/>
    <property type="project" value="UniProtKB-ARBA"/>
</dbReference>
<name>A0A2N0ZHU6_9BACI</name>
<dbReference type="PANTHER" id="PTHR43133">
    <property type="entry name" value="RNA POLYMERASE ECF-TYPE SIGMA FACTO"/>
    <property type="match status" value="1"/>
</dbReference>
<dbReference type="CDD" id="cd06171">
    <property type="entry name" value="Sigma70_r4"/>
    <property type="match status" value="1"/>
</dbReference>
<dbReference type="Pfam" id="PF08281">
    <property type="entry name" value="Sigma70_r4_2"/>
    <property type="match status" value="1"/>
</dbReference>
<evidence type="ECO:0000256" key="1">
    <source>
        <dbReference type="ARBA" id="ARBA00010641"/>
    </source>
</evidence>
<protein>
    <recommendedName>
        <fullName evidence="6">RNA polymerase sigma factor</fullName>
    </recommendedName>
</protein>
<dbReference type="PANTHER" id="PTHR43133:SF60">
    <property type="entry name" value="RNA POLYMERASE SIGMA FACTOR SIGV"/>
    <property type="match status" value="1"/>
</dbReference>
<dbReference type="InterPro" id="IPR000838">
    <property type="entry name" value="RNA_pol_sigma70_ECF_CS"/>
</dbReference>
<dbReference type="InterPro" id="IPR013325">
    <property type="entry name" value="RNA_pol_sigma_r2"/>
</dbReference>
<dbReference type="InterPro" id="IPR039425">
    <property type="entry name" value="RNA_pol_sigma-70-like"/>
</dbReference>
<dbReference type="SUPFAM" id="SSF88946">
    <property type="entry name" value="Sigma2 domain of RNA polymerase sigma factors"/>
    <property type="match status" value="1"/>
</dbReference>
<dbReference type="GO" id="GO:0003677">
    <property type="term" value="F:DNA binding"/>
    <property type="evidence" value="ECO:0007669"/>
    <property type="project" value="UniProtKB-KW"/>
</dbReference>
<evidence type="ECO:0000256" key="6">
    <source>
        <dbReference type="RuleBase" id="RU000716"/>
    </source>
</evidence>
<dbReference type="InterPro" id="IPR013249">
    <property type="entry name" value="RNA_pol_sigma70_r4_t2"/>
</dbReference>
<dbReference type="SUPFAM" id="SSF88659">
    <property type="entry name" value="Sigma3 and sigma4 domains of RNA polymerase sigma factors"/>
    <property type="match status" value="1"/>
</dbReference>
<evidence type="ECO:0000313" key="9">
    <source>
        <dbReference type="EMBL" id="PKG29061.1"/>
    </source>
</evidence>
<dbReference type="InterPro" id="IPR036388">
    <property type="entry name" value="WH-like_DNA-bd_sf"/>
</dbReference>
<comment type="caution">
    <text evidence="9">The sequence shown here is derived from an EMBL/GenBank/DDBJ whole genome shotgun (WGS) entry which is preliminary data.</text>
</comment>
<sequence>MYSKREKEQIVMELYEAHSEALVKYIGLLINDFHRAEDITQETFLKAYRGMNTFNHKSSFKTWLFTIARNLAYDYLPKQQRNHILLKLLSKPPQLTVSIEQAVEMSEEIKGLYHTLTHLKITYREVIILRKIKEFSTKETAVILGWSESKVKSTLSRGLRELEKMICEEEHYEELS</sequence>
<keyword evidence="4 6" id="KW-0238">DNA-binding</keyword>
<evidence type="ECO:0000256" key="3">
    <source>
        <dbReference type="ARBA" id="ARBA00023082"/>
    </source>
</evidence>
<comment type="similarity">
    <text evidence="1 6">Belongs to the sigma-70 factor family. ECF subfamily.</text>
</comment>
<dbReference type="AlphaFoldDB" id="A0A2N0ZHU6"/>
<organism evidence="9 10">
    <name type="scientific">Cytobacillus horneckiae</name>
    <dbReference type="NCBI Taxonomy" id="549687"/>
    <lineage>
        <taxon>Bacteria</taxon>
        <taxon>Bacillati</taxon>
        <taxon>Bacillota</taxon>
        <taxon>Bacilli</taxon>
        <taxon>Bacillales</taxon>
        <taxon>Bacillaceae</taxon>
        <taxon>Cytobacillus</taxon>
    </lineage>
</organism>
<dbReference type="PROSITE" id="PS01063">
    <property type="entry name" value="SIGMA70_ECF"/>
    <property type="match status" value="1"/>
</dbReference>
<dbReference type="NCBIfam" id="TIGR02937">
    <property type="entry name" value="sigma70-ECF"/>
    <property type="match status" value="1"/>
</dbReference>
<dbReference type="Gene3D" id="1.10.1740.10">
    <property type="match status" value="1"/>
</dbReference>
<feature type="domain" description="RNA polymerase sigma-70 region 2" evidence="7">
    <location>
        <begin position="14"/>
        <end position="81"/>
    </location>
</feature>
<dbReference type="InterPro" id="IPR013324">
    <property type="entry name" value="RNA_pol_sigma_r3/r4-like"/>
</dbReference>
<evidence type="ECO:0000256" key="5">
    <source>
        <dbReference type="ARBA" id="ARBA00023163"/>
    </source>
</evidence>
<evidence type="ECO:0000313" key="10">
    <source>
        <dbReference type="Proteomes" id="UP000233343"/>
    </source>
</evidence>
<dbReference type="Proteomes" id="UP000233343">
    <property type="component" value="Unassembled WGS sequence"/>
</dbReference>
<feature type="domain" description="RNA polymerase sigma factor 70 region 4 type 2" evidence="8">
    <location>
        <begin position="112"/>
        <end position="162"/>
    </location>
</feature>
<dbReference type="InterPro" id="IPR007627">
    <property type="entry name" value="RNA_pol_sigma70_r2"/>
</dbReference>
<evidence type="ECO:0000256" key="2">
    <source>
        <dbReference type="ARBA" id="ARBA00023015"/>
    </source>
</evidence>